<keyword evidence="2" id="KW-1185">Reference proteome</keyword>
<accession>A0ABY8TN38</accession>
<dbReference type="Proteomes" id="UP001244341">
    <property type="component" value="Chromosome 1b"/>
</dbReference>
<dbReference type="PANTHER" id="PTHR20873:SF0">
    <property type="entry name" value="L-SERYL-TRNA(SEC) KINASE"/>
    <property type="match status" value="1"/>
</dbReference>
<name>A0ABY8TN38_TETOB</name>
<evidence type="ECO:0000313" key="2">
    <source>
        <dbReference type="Proteomes" id="UP001244341"/>
    </source>
</evidence>
<sequence length="375" mass="39710">MTEATGQQARVLIAVLCGLPGSGKTSLCEGLARVAVQHGVKAHHLCLDALLRQGYAVPRAGLKSDSGSNSCQTAASAAPAVQAGQQQGAAPQHGQLPFTAEAWQASRQRLLQETQLLLQQHKEQQQQQQQQQQQRMLLLVDDINHYRSMRYEFVQLARTYGAAFLQFYIECPVELALQRNSQRQGADVIPAAVVAQLAAAFEAPQPDKHHWEAAATLTVRCGSGTSSSVSQLTISQGCPQLPADDCGLQDTAATAATEDVASLADAVWVQLCAAWGPPLAPPPSEEQLAARRAAGSAANAASALHALDLGSRSLLHSTLAACGQDKRAAAAAALNAHRKQLLERLRGQQQPGAGAGGLDVQQLLSDFQQLCAEYT</sequence>
<dbReference type="PANTHER" id="PTHR20873">
    <property type="entry name" value="L-SERYL-TRNA(SEC) KINASE"/>
    <property type="match status" value="1"/>
</dbReference>
<dbReference type="Gene3D" id="3.40.50.300">
    <property type="entry name" value="P-loop containing nucleotide triphosphate hydrolases"/>
    <property type="match status" value="1"/>
</dbReference>
<evidence type="ECO:0008006" key="3">
    <source>
        <dbReference type="Google" id="ProtNLM"/>
    </source>
</evidence>
<proteinExistence type="predicted"/>
<protein>
    <recommendedName>
        <fullName evidence="3">AAA+ ATPase domain-containing protein</fullName>
    </recommendedName>
</protein>
<gene>
    <name evidence="1" type="ORF">OEZ85_009187</name>
</gene>
<dbReference type="InterPro" id="IPR052648">
    <property type="entry name" value="Ser-tRNA(Sec)_kinase"/>
</dbReference>
<evidence type="ECO:0000313" key="1">
    <source>
        <dbReference type="EMBL" id="WIA09812.1"/>
    </source>
</evidence>
<organism evidence="1 2">
    <name type="scientific">Tetradesmus obliquus</name>
    <name type="common">Green alga</name>
    <name type="synonym">Acutodesmus obliquus</name>
    <dbReference type="NCBI Taxonomy" id="3088"/>
    <lineage>
        <taxon>Eukaryota</taxon>
        <taxon>Viridiplantae</taxon>
        <taxon>Chlorophyta</taxon>
        <taxon>core chlorophytes</taxon>
        <taxon>Chlorophyceae</taxon>
        <taxon>CS clade</taxon>
        <taxon>Sphaeropleales</taxon>
        <taxon>Scenedesmaceae</taxon>
        <taxon>Tetradesmus</taxon>
    </lineage>
</organism>
<dbReference type="SUPFAM" id="SSF52540">
    <property type="entry name" value="P-loop containing nucleoside triphosphate hydrolases"/>
    <property type="match status" value="1"/>
</dbReference>
<reference evidence="1 2" key="1">
    <citation type="submission" date="2023-05" db="EMBL/GenBank/DDBJ databases">
        <title>A 100% complete, gapless, phased diploid assembly of the Scenedesmus obliquus UTEX 3031 genome.</title>
        <authorList>
            <person name="Biondi T.C."/>
            <person name="Hanschen E.R."/>
            <person name="Kwon T."/>
            <person name="Eng W."/>
            <person name="Kruse C.P.S."/>
            <person name="Koehler S.I."/>
            <person name="Kunde Y."/>
            <person name="Gleasner C.D."/>
            <person name="You Mak K.T."/>
            <person name="Polle J."/>
            <person name="Hovde B.T."/>
            <person name="Starkenburg S.R."/>
        </authorList>
    </citation>
    <scope>NUCLEOTIDE SEQUENCE [LARGE SCALE GENOMIC DNA]</scope>
    <source>
        <strain evidence="1 2">DOE0152z</strain>
    </source>
</reference>
<dbReference type="EMBL" id="CP126208">
    <property type="protein sequence ID" value="WIA09812.1"/>
    <property type="molecule type" value="Genomic_DNA"/>
</dbReference>
<dbReference type="Pfam" id="PF13671">
    <property type="entry name" value="AAA_33"/>
    <property type="match status" value="1"/>
</dbReference>
<dbReference type="InterPro" id="IPR027417">
    <property type="entry name" value="P-loop_NTPase"/>
</dbReference>